<keyword evidence="3" id="KW-1185">Reference proteome</keyword>
<name>A0ABP8DSW8_9ACTN</name>
<feature type="domain" description="FAD-binding" evidence="1">
    <location>
        <begin position="2"/>
        <end position="333"/>
    </location>
</feature>
<dbReference type="Gene3D" id="3.30.9.10">
    <property type="entry name" value="D-Amino Acid Oxidase, subunit A, domain 2"/>
    <property type="match status" value="1"/>
</dbReference>
<evidence type="ECO:0000259" key="1">
    <source>
        <dbReference type="Pfam" id="PF01494"/>
    </source>
</evidence>
<organism evidence="2 3">
    <name type="scientific">Dactylosporangium darangshiense</name>
    <dbReference type="NCBI Taxonomy" id="579108"/>
    <lineage>
        <taxon>Bacteria</taxon>
        <taxon>Bacillati</taxon>
        <taxon>Actinomycetota</taxon>
        <taxon>Actinomycetes</taxon>
        <taxon>Micromonosporales</taxon>
        <taxon>Micromonosporaceae</taxon>
        <taxon>Dactylosporangium</taxon>
    </lineage>
</organism>
<dbReference type="InterPro" id="IPR036188">
    <property type="entry name" value="FAD/NAD-bd_sf"/>
</dbReference>
<evidence type="ECO:0000313" key="2">
    <source>
        <dbReference type="EMBL" id="GAA4263116.1"/>
    </source>
</evidence>
<accession>A0ABP8DSW8</accession>
<comment type="caution">
    <text evidence="2">The sequence shown here is derived from an EMBL/GenBank/DDBJ whole genome shotgun (WGS) entry which is preliminary data.</text>
</comment>
<gene>
    <name evidence="2" type="ORF">GCM10022255_104750</name>
</gene>
<dbReference type="Gene3D" id="3.50.50.60">
    <property type="entry name" value="FAD/NAD(P)-binding domain"/>
    <property type="match status" value="1"/>
</dbReference>
<dbReference type="GO" id="GO:0004497">
    <property type="term" value="F:monooxygenase activity"/>
    <property type="evidence" value="ECO:0007669"/>
    <property type="project" value="UniProtKB-KW"/>
</dbReference>
<dbReference type="SUPFAM" id="SSF51905">
    <property type="entry name" value="FAD/NAD(P)-binding domain"/>
    <property type="match status" value="1"/>
</dbReference>
<dbReference type="RefSeq" id="WP_345141832.1">
    <property type="nucleotide sequence ID" value="NZ_BAABAT010000061.1"/>
</dbReference>
<sequence length="394" mass="42440">MHVLISGAGVAGQALAYWLNRGGAAVTVVERAPALREGGHAVDFRGAAHLDVLRRMGALEEIERRRTGMGAMYYVNAAGRRVSRMPADLFAGDVEILRSDLAKVFYELTAPAGVEYRFGDSVRALREEPGGVAVAFEHAPQARYDLVIGADGLHSAVRALAFGPEEDYVHHLGLHCAIFPVENFLGLDHTAEAYRTTSRVVIVTSANHNAEARAQLFFPSPKVYDRRDLDAQRRAVAEAFAGVGWHTPRLLDALRATPELYLDSVAQVRMPRWSAGRVALLGDAAYSPCLLSGMGSGLAVVGAYVLAGELLRAGADHAAGFSAYERIMRPYAEGAQRGAEGNAAMMVPQGRLLTAFLNQYIKLVPYLPGKQMIANAARRTAEAVELPAYAWAGS</sequence>
<dbReference type="PANTHER" id="PTHR46865:SF2">
    <property type="entry name" value="MONOOXYGENASE"/>
    <property type="match status" value="1"/>
</dbReference>
<dbReference type="Proteomes" id="UP001500620">
    <property type="component" value="Unassembled WGS sequence"/>
</dbReference>
<dbReference type="InterPro" id="IPR002938">
    <property type="entry name" value="FAD-bd"/>
</dbReference>
<keyword evidence="2" id="KW-0503">Monooxygenase</keyword>
<protein>
    <submittedName>
        <fullName evidence="2">FAD-dependent monooxygenase</fullName>
    </submittedName>
</protein>
<dbReference type="EMBL" id="BAABAT010000061">
    <property type="protein sequence ID" value="GAA4263116.1"/>
    <property type="molecule type" value="Genomic_DNA"/>
</dbReference>
<dbReference type="PRINTS" id="PR00420">
    <property type="entry name" value="RNGMNOXGNASE"/>
</dbReference>
<keyword evidence="2" id="KW-0560">Oxidoreductase</keyword>
<dbReference type="Pfam" id="PF01494">
    <property type="entry name" value="FAD_binding_3"/>
    <property type="match status" value="1"/>
</dbReference>
<dbReference type="PANTHER" id="PTHR46865">
    <property type="entry name" value="OXIDOREDUCTASE-RELATED"/>
    <property type="match status" value="1"/>
</dbReference>
<dbReference type="InterPro" id="IPR051704">
    <property type="entry name" value="FAD_aromatic-hydroxylase"/>
</dbReference>
<reference evidence="3" key="1">
    <citation type="journal article" date="2019" name="Int. J. Syst. Evol. Microbiol.">
        <title>The Global Catalogue of Microorganisms (GCM) 10K type strain sequencing project: providing services to taxonomists for standard genome sequencing and annotation.</title>
        <authorList>
            <consortium name="The Broad Institute Genomics Platform"/>
            <consortium name="The Broad Institute Genome Sequencing Center for Infectious Disease"/>
            <person name="Wu L."/>
            <person name="Ma J."/>
        </authorList>
    </citation>
    <scope>NUCLEOTIDE SEQUENCE [LARGE SCALE GENOMIC DNA]</scope>
    <source>
        <strain evidence="3">JCM 17441</strain>
    </source>
</reference>
<evidence type="ECO:0000313" key="3">
    <source>
        <dbReference type="Proteomes" id="UP001500620"/>
    </source>
</evidence>
<proteinExistence type="predicted"/>